<feature type="non-terminal residue" evidence="1">
    <location>
        <position position="1"/>
    </location>
</feature>
<gene>
    <name evidence="1" type="ORF">B1A_18239</name>
</gene>
<protein>
    <submittedName>
        <fullName evidence="1">Uncharacterized protein</fullName>
    </submittedName>
</protein>
<dbReference type="AlphaFoldDB" id="T1A3A2"/>
<accession>T1A3A2</accession>
<comment type="caution">
    <text evidence="1">The sequence shown here is derived from an EMBL/GenBank/DDBJ whole genome shotgun (WGS) entry which is preliminary data.</text>
</comment>
<dbReference type="EMBL" id="AUZX01013448">
    <property type="protein sequence ID" value="EQD35534.1"/>
    <property type="molecule type" value="Genomic_DNA"/>
</dbReference>
<sequence length="44" mass="5165">EGRRLSPEEAAQIYRNSPINLNLHSSTYHRGVESRWRLRQSADL</sequence>
<organism evidence="1">
    <name type="scientific">mine drainage metagenome</name>
    <dbReference type="NCBI Taxonomy" id="410659"/>
    <lineage>
        <taxon>unclassified sequences</taxon>
        <taxon>metagenomes</taxon>
        <taxon>ecological metagenomes</taxon>
    </lineage>
</organism>
<evidence type="ECO:0000313" key="1">
    <source>
        <dbReference type="EMBL" id="EQD35534.1"/>
    </source>
</evidence>
<reference evidence="1" key="1">
    <citation type="submission" date="2013-08" db="EMBL/GenBank/DDBJ databases">
        <authorList>
            <person name="Mendez C."/>
            <person name="Richter M."/>
            <person name="Ferrer M."/>
            <person name="Sanchez J."/>
        </authorList>
    </citation>
    <scope>NUCLEOTIDE SEQUENCE</scope>
</reference>
<name>T1A3A2_9ZZZZ</name>
<reference evidence="1" key="2">
    <citation type="journal article" date="2014" name="ISME J.">
        <title>Microbial stratification in low pH oxic and suboxic macroscopic growths along an acid mine drainage.</title>
        <authorList>
            <person name="Mendez-Garcia C."/>
            <person name="Mesa V."/>
            <person name="Sprenger R.R."/>
            <person name="Richter M."/>
            <person name="Diez M.S."/>
            <person name="Solano J."/>
            <person name="Bargiela R."/>
            <person name="Golyshina O.V."/>
            <person name="Manteca A."/>
            <person name="Ramos J.L."/>
            <person name="Gallego J.R."/>
            <person name="Llorente I."/>
            <person name="Martins Dos Santos V.A."/>
            <person name="Jensen O.N."/>
            <person name="Pelaez A.I."/>
            <person name="Sanchez J."/>
            <person name="Ferrer M."/>
        </authorList>
    </citation>
    <scope>NUCLEOTIDE SEQUENCE</scope>
</reference>
<proteinExistence type="predicted"/>